<dbReference type="OrthoDB" id="7873311at2759"/>
<feature type="compositionally biased region" description="Polar residues" evidence="1">
    <location>
        <begin position="167"/>
        <end position="206"/>
    </location>
</feature>
<protein>
    <submittedName>
        <fullName evidence="3">Uncharacterized protein, isoform J</fullName>
    </submittedName>
</protein>
<sequence length="996" mass="107340">MRIFWIAAISFSWQFSDAFYYMPKFLCIPPYVAINGSCLIPTPTEPTILPCLKNLQNRTVFPENREVVTVSPPNLIPEDGATIGESPSKDKKPYIPINVPVKPISENSPINQIPQEAGAGVEGDKTNEDLNPAVPDANKVPTESSENTLDTESNDNNIGKPEDSDQNESNPDSITPSKQENSTLISTSPGQETNESNLPKKGSNTDSKLKPPISEDSQINNIPPEEGSFEGDNTNKDLNPTVPEESKVPTESSENNLDSESNDNYVGKPEDSDQNESNPDIITPSKLENSSMISTNHGQETNESNLPENGSSSGSKLKPPIPENSQINQTSPEAGAGVDSDKTDEDVNSTVPDANKVPTESSENILDSEFNDNNIGKPEDSNQNESNQDIITPSKHGNSSQISTNPGQETNAQTNKPVTNKDPVNGSNASSILKPPISKNAQINQIPTESGAVEGDKTNKDLNLDVPYVNKLSSKNTINSEPNNTNISKPEDSDQNENNPNIITPNKPVNSSVTLTNSGQETYGIRDPVNGSNASSIQNVSKPRKLDGKNIESNLAVGNDIKPGNINPKKENTIVSSISENPTINITGDLLPENMESPTKLSSVSLAKIPSTRPTISQPPKKGISILPPKMPPRIYYDLNPPKSKIPSISGADAGVLPISPSIPDTDKISSGILPSEIPSISETDAGFLPISPSIPDTDKISSGILPSEIPIQTALPGDLNPSKDPSMPEMGPVRDPSIPDTENLIKNTLPSEGLSKIVSLGDLHTPIIPDTNEVINGLLPSERPNQIPSSGNTGHPNTHQITGVVSATKPVVPALPGTHNLVPVPKQPILPKIPEADHSINEEHLNAKPQSPKIHIPGAPKIIDPKIHIPKSKEPILPKIPETDHLINEEDLIGKPQSPKIHTPEAPKIIDPKIHIPESKEPILPKISETDHLINVKDLIAKPQSPKIHIPETPKIIEPKIQIPEDPKMPKLIRPEDLYPKDINIYDLLPKDMFA</sequence>
<evidence type="ECO:0000256" key="2">
    <source>
        <dbReference type="SAM" id="SignalP"/>
    </source>
</evidence>
<feature type="compositionally biased region" description="Polar residues" evidence="1">
    <location>
        <begin position="496"/>
        <end position="521"/>
    </location>
</feature>
<reference evidence="3 4" key="1">
    <citation type="journal article" date="2013" name="Genome Res.">
        <title>A second-generation assembly of the Drosophila simulans genome provides new insights into patterns of lineage-specific divergence.</title>
        <authorList>
            <person name="Hu T.T."/>
            <person name="Eisen M.B."/>
            <person name="Thornton K.R."/>
            <person name="Andolfatto P."/>
        </authorList>
    </citation>
    <scope>NUCLEOTIDE SEQUENCE [LARGE SCALE GENOMIC DNA]</scope>
    <source>
        <strain evidence="4">w501</strain>
    </source>
</reference>
<feature type="compositionally biased region" description="Low complexity" evidence="1">
    <location>
        <begin position="251"/>
        <end position="264"/>
    </location>
</feature>
<proteinExistence type="predicted"/>
<feature type="compositionally biased region" description="Polar residues" evidence="1">
    <location>
        <begin position="348"/>
        <end position="365"/>
    </location>
</feature>
<gene>
    <name evidence="3" type="primary">Dsim\GD27222</name>
    <name evidence="3" type="ORF">Dsimw501_GD27222</name>
</gene>
<feature type="region of interest" description="Disordered" evidence="1">
    <location>
        <begin position="71"/>
        <end position="548"/>
    </location>
</feature>
<feature type="compositionally biased region" description="Polar residues" evidence="1">
    <location>
        <begin position="275"/>
        <end position="315"/>
    </location>
</feature>
<accession>A0A0J9RIF3</accession>
<feature type="chain" id="PRO_5005321428" evidence="2">
    <location>
        <begin position="19"/>
        <end position="996"/>
    </location>
</feature>
<feature type="signal peptide" evidence="2">
    <location>
        <begin position="1"/>
        <end position="18"/>
    </location>
</feature>
<feature type="compositionally biased region" description="Polar residues" evidence="1">
    <location>
        <begin position="381"/>
        <end position="418"/>
    </location>
</feature>
<feature type="compositionally biased region" description="Polar residues" evidence="1">
    <location>
        <begin position="141"/>
        <end position="157"/>
    </location>
</feature>
<feature type="compositionally biased region" description="Polar residues" evidence="1">
    <location>
        <begin position="471"/>
        <end position="488"/>
    </location>
</feature>
<dbReference type="Proteomes" id="UP000035880">
    <property type="component" value="Chromosome 2R"/>
</dbReference>
<name>A0A0J9RIF3_DROSI</name>
<feature type="compositionally biased region" description="Basic and acidic residues" evidence="1">
    <location>
        <begin position="454"/>
        <end position="463"/>
    </location>
</feature>
<organism evidence="3 4">
    <name type="scientific">Drosophila simulans</name>
    <name type="common">Fruit fly</name>
    <dbReference type="NCBI Taxonomy" id="7240"/>
    <lineage>
        <taxon>Eukaryota</taxon>
        <taxon>Metazoa</taxon>
        <taxon>Ecdysozoa</taxon>
        <taxon>Arthropoda</taxon>
        <taxon>Hexapoda</taxon>
        <taxon>Insecta</taxon>
        <taxon>Pterygota</taxon>
        <taxon>Neoptera</taxon>
        <taxon>Endopterygota</taxon>
        <taxon>Diptera</taxon>
        <taxon>Brachycera</taxon>
        <taxon>Muscomorpha</taxon>
        <taxon>Ephydroidea</taxon>
        <taxon>Drosophilidae</taxon>
        <taxon>Drosophila</taxon>
        <taxon>Sophophora</taxon>
    </lineage>
</organism>
<evidence type="ECO:0000256" key="1">
    <source>
        <dbReference type="SAM" id="MobiDB-lite"/>
    </source>
</evidence>
<feature type="compositionally biased region" description="Polar residues" evidence="1">
    <location>
        <begin position="530"/>
        <end position="541"/>
    </location>
</feature>
<dbReference type="EMBL" id="CM002911">
    <property type="protein sequence ID" value="KMY95656.1"/>
    <property type="molecule type" value="Genomic_DNA"/>
</dbReference>
<feature type="compositionally biased region" description="Polar residues" evidence="1">
    <location>
        <begin position="439"/>
        <end position="448"/>
    </location>
</feature>
<feature type="compositionally biased region" description="Polar residues" evidence="1">
    <location>
        <begin position="105"/>
        <end position="114"/>
    </location>
</feature>
<feature type="compositionally biased region" description="Polar residues" evidence="1">
    <location>
        <begin position="323"/>
        <end position="332"/>
    </location>
</feature>
<evidence type="ECO:0000313" key="3">
    <source>
        <dbReference type="EMBL" id="KMY95656.1"/>
    </source>
</evidence>
<dbReference type="KEGG" id="dsi:Dsimw501_GD27222"/>
<dbReference type="AlphaFoldDB" id="A0A0J9RIF3"/>
<dbReference type="Bgee" id="FBgn0268512">
    <property type="expression patterns" value="Expressed in male reproductive system and 2 other cell types or tissues"/>
</dbReference>
<keyword evidence="2" id="KW-0732">Signal</keyword>
<evidence type="ECO:0000313" key="4">
    <source>
        <dbReference type="Proteomes" id="UP000035880"/>
    </source>
</evidence>